<name>A0A437AKE5_9MICR</name>
<evidence type="ECO:0000256" key="9">
    <source>
        <dbReference type="ARBA" id="ARBA00023235"/>
    </source>
</evidence>
<dbReference type="GO" id="GO:0046872">
    <property type="term" value="F:metal ion binding"/>
    <property type="evidence" value="ECO:0007669"/>
    <property type="project" value="UniProtKB-KW"/>
</dbReference>
<dbReference type="InterPro" id="IPR004443">
    <property type="entry name" value="YjeF_N_dom"/>
</dbReference>
<dbReference type="SUPFAM" id="SSF64153">
    <property type="entry name" value="YjeF N-terminal domain-like"/>
    <property type="match status" value="1"/>
</dbReference>
<proteinExistence type="predicted"/>
<evidence type="ECO:0000256" key="2">
    <source>
        <dbReference type="ARBA" id="ARBA00000909"/>
    </source>
</evidence>
<keyword evidence="4" id="KW-0479">Metal-binding</keyword>
<dbReference type="InterPro" id="IPR032976">
    <property type="entry name" value="YJEFN_prot_NAXE-like"/>
</dbReference>
<evidence type="ECO:0000256" key="7">
    <source>
        <dbReference type="ARBA" id="ARBA00022958"/>
    </source>
</evidence>
<dbReference type="PANTHER" id="PTHR13232:SF10">
    <property type="entry name" value="NAD(P)H-HYDRATE EPIMERASE"/>
    <property type="match status" value="1"/>
</dbReference>
<gene>
    <name evidence="11" type="ORF">TUBRATIS_19790</name>
</gene>
<dbReference type="InterPro" id="IPR036652">
    <property type="entry name" value="YjeF_N_dom_sf"/>
</dbReference>
<protein>
    <recommendedName>
        <fullName evidence="3">NAD(P)H-hydrate epimerase</fullName>
        <ecNumber evidence="3">5.1.99.6</ecNumber>
    </recommendedName>
</protein>
<dbReference type="EC" id="5.1.99.6" evidence="3"/>
<comment type="catalytic activity">
    <reaction evidence="2">
        <text>(6R)-NADPHX = (6S)-NADPHX</text>
        <dbReference type="Rhea" id="RHEA:32227"/>
        <dbReference type="ChEBI" id="CHEBI:64076"/>
        <dbReference type="ChEBI" id="CHEBI:64077"/>
        <dbReference type="EC" id="5.1.99.6"/>
    </reaction>
</comment>
<dbReference type="GO" id="GO:0005739">
    <property type="term" value="C:mitochondrion"/>
    <property type="evidence" value="ECO:0007669"/>
    <property type="project" value="TreeGrafter"/>
</dbReference>
<evidence type="ECO:0000256" key="5">
    <source>
        <dbReference type="ARBA" id="ARBA00022741"/>
    </source>
</evidence>
<dbReference type="AlphaFoldDB" id="A0A437AKE5"/>
<keyword evidence="9" id="KW-0413">Isomerase</keyword>
<dbReference type="EMBL" id="RCSS01000481">
    <property type="protein sequence ID" value="RVD91564.1"/>
    <property type="molecule type" value="Genomic_DNA"/>
</dbReference>
<dbReference type="Proteomes" id="UP000282876">
    <property type="component" value="Unassembled WGS sequence"/>
</dbReference>
<dbReference type="Gene3D" id="3.40.50.10260">
    <property type="entry name" value="YjeF N-terminal domain"/>
    <property type="match status" value="1"/>
</dbReference>
<evidence type="ECO:0000313" key="11">
    <source>
        <dbReference type="EMBL" id="RVD91564.1"/>
    </source>
</evidence>
<feature type="domain" description="YjeF N-terminal" evidence="10">
    <location>
        <begin position="10"/>
        <end position="218"/>
    </location>
</feature>
<dbReference type="STRING" id="291195.A0A437AKE5"/>
<evidence type="ECO:0000256" key="4">
    <source>
        <dbReference type="ARBA" id="ARBA00022723"/>
    </source>
</evidence>
<dbReference type="VEuPathDB" id="MicrosporidiaDB:TUBRATIS_19790"/>
<dbReference type="GO" id="GO:0000166">
    <property type="term" value="F:nucleotide binding"/>
    <property type="evidence" value="ECO:0007669"/>
    <property type="project" value="UniProtKB-KW"/>
</dbReference>
<dbReference type="OrthoDB" id="10064708at2759"/>
<dbReference type="PANTHER" id="PTHR13232">
    <property type="entry name" value="NAD(P)H-HYDRATE EPIMERASE"/>
    <property type="match status" value="1"/>
</dbReference>
<accession>A0A437AKE5</accession>
<organism evidence="11 12">
    <name type="scientific">Tubulinosema ratisbonensis</name>
    <dbReference type="NCBI Taxonomy" id="291195"/>
    <lineage>
        <taxon>Eukaryota</taxon>
        <taxon>Fungi</taxon>
        <taxon>Fungi incertae sedis</taxon>
        <taxon>Microsporidia</taxon>
        <taxon>Tubulinosematoidea</taxon>
        <taxon>Tubulinosematidae</taxon>
        <taxon>Tubulinosema</taxon>
    </lineage>
</organism>
<evidence type="ECO:0000256" key="3">
    <source>
        <dbReference type="ARBA" id="ARBA00012228"/>
    </source>
</evidence>
<evidence type="ECO:0000256" key="1">
    <source>
        <dbReference type="ARBA" id="ARBA00000013"/>
    </source>
</evidence>
<dbReference type="Pfam" id="PF03853">
    <property type="entry name" value="YjeF_N"/>
    <property type="match status" value="1"/>
</dbReference>
<keyword evidence="5" id="KW-0547">Nucleotide-binding</keyword>
<comment type="catalytic activity">
    <reaction evidence="1">
        <text>(6R)-NADHX = (6S)-NADHX</text>
        <dbReference type="Rhea" id="RHEA:32215"/>
        <dbReference type="ChEBI" id="CHEBI:64074"/>
        <dbReference type="ChEBI" id="CHEBI:64075"/>
        <dbReference type="EC" id="5.1.99.6"/>
    </reaction>
</comment>
<dbReference type="GO" id="GO:0052856">
    <property type="term" value="F:NAD(P)HX epimerase activity"/>
    <property type="evidence" value="ECO:0007669"/>
    <property type="project" value="UniProtKB-EC"/>
</dbReference>
<reference evidence="11 12" key="1">
    <citation type="submission" date="2018-10" db="EMBL/GenBank/DDBJ databases">
        <title>Draft genome sequence of the microsporidian Tubulinosema ratisbonensis.</title>
        <authorList>
            <person name="Polonais V."/>
            <person name="Peyretaillade E."/>
            <person name="Niehus S."/>
            <person name="Wawrzyniak I."/>
            <person name="Franchet A."/>
            <person name="Gaspin C."/>
            <person name="Reichstadt M."/>
            <person name="Belser C."/>
            <person name="Labadie K."/>
            <person name="Delbac F."/>
            <person name="Ferrandon D."/>
        </authorList>
    </citation>
    <scope>NUCLEOTIDE SEQUENCE [LARGE SCALE GENOMIC DNA]</scope>
    <source>
        <strain evidence="11 12">Franzen</strain>
    </source>
</reference>
<keyword evidence="7" id="KW-0630">Potassium</keyword>
<keyword evidence="12" id="KW-1185">Reference proteome</keyword>
<comment type="caution">
    <text evidence="11">The sequence shown here is derived from an EMBL/GenBank/DDBJ whole genome shotgun (WGS) entry which is preliminary data.</text>
</comment>
<sequence>MKKYFTQQEAKELDKKLLEDGCSLTTLIEVAGFAGFEVVNYLIGKSKQKIGVFIGPGNNGADGLVISKYLLFSGHKVTIFLNKTNRLEMLDICLKNGAELAKIEDDSSLNGTDEIKDYDDIKKFDFVIDSIFGFSFVNTINKPYDKIIEAFKSHPKIISIDVPSGYALDSEENDGMFVPFAVVALTAPKICCKKLNTYLARAFLKGGWENFDGFIKID</sequence>
<evidence type="ECO:0000313" key="12">
    <source>
        <dbReference type="Proteomes" id="UP000282876"/>
    </source>
</evidence>
<dbReference type="PROSITE" id="PS51385">
    <property type="entry name" value="YJEF_N"/>
    <property type="match status" value="1"/>
</dbReference>
<evidence type="ECO:0000256" key="8">
    <source>
        <dbReference type="ARBA" id="ARBA00023027"/>
    </source>
</evidence>
<keyword evidence="6" id="KW-0521">NADP</keyword>
<evidence type="ECO:0000259" key="10">
    <source>
        <dbReference type="PROSITE" id="PS51385"/>
    </source>
</evidence>
<keyword evidence="8" id="KW-0520">NAD</keyword>
<evidence type="ECO:0000256" key="6">
    <source>
        <dbReference type="ARBA" id="ARBA00022857"/>
    </source>
</evidence>